<dbReference type="SUPFAM" id="SSF52540">
    <property type="entry name" value="P-loop containing nucleoside triphosphate hydrolases"/>
    <property type="match status" value="1"/>
</dbReference>
<dbReference type="OrthoDB" id="9809324at2"/>
<protein>
    <submittedName>
        <fullName evidence="1">Uncharacterized protein</fullName>
    </submittedName>
</protein>
<dbReference type="PANTHER" id="PTHR40396:SF1">
    <property type="entry name" value="ATPASE AAA-TYPE CORE DOMAIN-CONTAINING PROTEIN"/>
    <property type="match status" value="1"/>
</dbReference>
<proteinExistence type="predicted"/>
<dbReference type="EMBL" id="CP007456">
    <property type="protein sequence ID" value="AIZ15516.1"/>
    <property type="molecule type" value="Genomic_DNA"/>
</dbReference>
<dbReference type="HOGENOM" id="CLU_608016_0_0_11"/>
<dbReference type="PANTHER" id="PTHR40396">
    <property type="entry name" value="ATPASE-LIKE PROTEIN"/>
    <property type="match status" value="1"/>
</dbReference>
<dbReference type="GO" id="GO:0016887">
    <property type="term" value="F:ATP hydrolysis activity"/>
    <property type="evidence" value="ECO:0007669"/>
    <property type="project" value="InterPro"/>
</dbReference>
<dbReference type="GO" id="GO:0005524">
    <property type="term" value="F:ATP binding"/>
    <property type="evidence" value="ECO:0007669"/>
    <property type="project" value="InterPro"/>
</dbReference>
<accession>A0A0A7I670</accession>
<dbReference type="KEGG" id="bka:AH68_08785"/>
<organism evidence="1 2">
    <name type="scientific">Bifidobacterium catenulatum PV20-2</name>
    <dbReference type="NCBI Taxonomy" id="1447716"/>
    <lineage>
        <taxon>Bacteria</taxon>
        <taxon>Bacillati</taxon>
        <taxon>Actinomycetota</taxon>
        <taxon>Actinomycetes</taxon>
        <taxon>Bifidobacteriales</taxon>
        <taxon>Bifidobacteriaceae</taxon>
        <taxon>Bifidobacterium</taxon>
    </lineage>
</organism>
<reference evidence="1 2" key="1">
    <citation type="journal article" date="2015" name="Genome Announc.">
        <title>Complete and Assembled Genome Sequence of Bifidobacterium kashiwanohense PV20-2, Isolated from the Feces of an Anemic Kenyan Infant.</title>
        <authorList>
            <person name="Vazquez-Gutierrez P."/>
            <person name="Lacroix C."/>
            <person name="Chassard C."/>
            <person name="Klumpp J."/>
            <person name="Jans C."/>
            <person name="Stevens M.J."/>
        </authorList>
    </citation>
    <scope>NUCLEOTIDE SEQUENCE [LARGE SCALE GENOMIC DNA]</scope>
    <source>
        <strain evidence="1 2">PV20-2</strain>
    </source>
</reference>
<evidence type="ECO:0000313" key="2">
    <source>
        <dbReference type="Proteomes" id="UP000030625"/>
    </source>
</evidence>
<evidence type="ECO:0000313" key="1">
    <source>
        <dbReference type="EMBL" id="AIZ15516.1"/>
    </source>
</evidence>
<dbReference type="STRING" id="1447716.AH68_08785"/>
<dbReference type="InterPro" id="IPR027417">
    <property type="entry name" value="P-loop_NTPase"/>
</dbReference>
<dbReference type="AlphaFoldDB" id="A0A0A7I670"/>
<name>A0A0A7I670_9BIFI</name>
<gene>
    <name evidence="1" type="ORF">AH68_08785</name>
</gene>
<sequence length="462" mass="51155">MIRLKSLSLQDIKNVEKGMVVFSDLPSGGSVTGIYGQNGSGKTAVITVVRCLRCLMAGWSVPDECIVGLVRQGSESASISAVFSVGDDEVGYSVRLKPIENGKAHVGQETVELRSPGERKRVLLDHKVSEEDEMGLLVSTLSPVSQWNSLKSVRRADEKFRQEETLAWSQGRSFVFATSFFDALKVIDEEISDTSNLPKAKRDARDTNLRPLISVLSALSNYARENMRIMTTREGAAVSFGCVPIAHGSRFDVLNITQPVIVPQDLQPVIEQMVEQSNEVLPTVIPGLQLGCDMQDDVTDDRQPGVRVFLRSERNGVAIPFWAESEGVKRIVGMMSLLIRMFNESDVCIAIDEIDSGIFEILLGTLLQVIAEYGRGQLIFTAHNLRVLEVLSDKSIVFSTSNPKNRFTTIKGVRDSNNLRNMYIRAVNIDDQPEELAPRVRKSRVAVAFNKAGRVMRKDDHA</sequence>
<dbReference type="Gene3D" id="3.40.50.300">
    <property type="entry name" value="P-loop containing nucleotide triphosphate hydrolases"/>
    <property type="match status" value="1"/>
</dbReference>
<dbReference type="RefSeq" id="WP_039199215.1">
    <property type="nucleotide sequence ID" value="NZ_CP007456.1"/>
</dbReference>
<dbReference type="Proteomes" id="UP000030625">
    <property type="component" value="Chromosome"/>
</dbReference>